<dbReference type="InterPro" id="IPR043519">
    <property type="entry name" value="NT_sf"/>
</dbReference>
<feature type="compositionally biased region" description="Acidic residues" evidence="8">
    <location>
        <begin position="79"/>
        <end position="88"/>
    </location>
</feature>
<evidence type="ECO:0000256" key="8">
    <source>
        <dbReference type="SAM" id="MobiDB-lite"/>
    </source>
</evidence>
<evidence type="ECO:0000256" key="3">
    <source>
        <dbReference type="ARBA" id="ARBA00022723"/>
    </source>
</evidence>
<evidence type="ECO:0000256" key="4">
    <source>
        <dbReference type="ARBA" id="ARBA00022771"/>
    </source>
</evidence>
<keyword evidence="3" id="KW-0479">Metal-binding</keyword>
<reference evidence="10" key="1">
    <citation type="journal article" date="2020" name="J Insects Food Feed">
        <title>The yellow mealworm (Tenebrio molitor) genome: a resource for the emerging insects as food and feed industry.</title>
        <authorList>
            <person name="Eriksson T."/>
            <person name="Andere A."/>
            <person name="Kelstrup H."/>
            <person name="Emery V."/>
            <person name="Picard C."/>
        </authorList>
    </citation>
    <scope>NUCLEOTIDE SEQUENCE</scope>
    <source>
        <strain evidence="10">Stoneville</strain>
        <tissue evidence="10">Whole head</tissue>
    </source>
</reference>
<dbReference type="InterPro" id="IPR049401">
    <property type="entry name" value="DZF_dom_N"/>
</dbReference>
<dbReference type="GO" id="GO:0008270">
    <property type="term" value="F:zinc ion binding"/>
    <property type="evidence" value="ECO:0007669"/>
    <property type="project" value="UniProtKB-KW"/>
</dbReference>
<sequence length="721" mass="80026">MAASVAVTSQNRAGNSLRCQLCDVTCTGNDAYAAHIRGAKHQKVVLLHTKLGKPIPPQEPEIIGGPRGLGIPTGNGDSKDDEVDEQPEPDIQPVGQDYIEEIKSDDGKVISFNCKLCECRFNDPNAKEMHMKGRRHRLQYKKKVNPDLVVDVKPSLRQRKIQEEKMRRAALREEFWARRHYNMPEDEDDRMYWEDRRRYEEEYMELCRRGNLGPYPRGRPPFPGGAPPYFQGGMPMARRTESSDDRHVMSRHSEIYPKEEELQSIQRIVSHTERALKMVSDQLAESTKPKEGQQVAAAATAPNAAATPKPTEAGTSAKPEVENKVVEPQQQQPQQQKEDGRDNQLFSFQQDRDANRILKGVMRVGHLAKGLLLRGDTNVELVVLCADKPTLALLRKVVDLLPPALKQVAAENTYTVTINAAEAGLTVAGDGLTVLVQLTSPIMREQEAASGGLDRDVLARGKCLQALAALRHTKWFQARALGLHSCVVIIRILRDLCQRVPTWSPLSSWAPFMKPVILRTKKRTKSNSFSDADRGAIGWSVQTASKSTVLHAHFPEQPPTFSISRQLYFIRLRCVQAMELLAEKVISSVPGQVQLSPGDALRRVMEAVASGLLLPGGPGLGDPCEKDSPDAASGLSAQQREDLTCSAQYALRLIAYRQIYKVLGMDPLPTQQKIFRRDRSARKRRRSGGEQADSESGVVPGDSGKMVKTEGVETTAETPVK</sequence>
<reference evidence="10" key="2">
    <citation type="submission" date="2021-08" db="EMBL/GenBank/DDBJ databases">
        <authorList>
            <person name="Eriksson T."/>
        </authorList>
    </citation>
    <scope>NUCLEOTIDE SEQUENCE</scope>
    <source>
        <strain evidence="10">Stoneville</strain>
        <tissue evidence="10">Whole head</tissue>
    </source>
</reference>
<dbReference type="FunFam" id="3.30.160.60:FF:000153">
    <property type="entry name" value="Zinc finger RNA-binding protein 2"/>
    <property type="match status" value="1"/>
</dbReference>
<keyword evidence="5" id="KW-0862">Zinc</keyword>
<dbReference type="AlphaFoldDB" id="A0A8J6H335"/>
<feature type="compositionally biased region" description="Basic residues" evidence="8">
    <location>
        <begin position="676"/>
        <end position="686"/>
    </location>
</feature>
<feature type="compositionally biased region" description="Low complexity" evidence="8">
    <location>
        <begin position="326"/>
        <end position="335"/>
    </location>
</feature>
<evidence type="ECO:0000256" key="1">
    <source>
        <dbReference type="ARBA" id="ARBA00004123"/>
    </source>
</evidence>
<evidence type="ECO:0000313" key="11">
    <source>
        <dbReference type="Proteomes" id="UP000719412"/>
    </source>
</evidence>
<dbReference type="InterPro" id="IPR049402">
    <property type="entry name" value="DZF_dom_C"/>
</dbReference>
<dbReference type="PROSITE" id="PS51703">
    <property type="entry name" value="DZF"/>
    <property type="match status" value="1"/>
</dbReference>
<dbReference type="EMBL" id="JABDTM020027191">
    <property type="protein sequence ID" value="KAH0810895.1"/>
    <property type="molecule type" value="Genomic_DNA"/>
</dbReference>
<protein>
    <recommendedName>
        <fullName evidence="7">Zinc finger RNA-binding protein</fullName>
    </recommendedName>
</protein>
<dbReference type="SUPFAM" id="SSF57667">
    <property type="entry name" value="beta-beta-alpha zinc fingers"/>
    <property type="match status" value="2"/>
</dbReference>
<proteinExistence type="predicted"/>
<dbReference type="InterPro" id="IPR013087">
    <property type="entry name" value="Znf_C2H2_type"/>
</dbReference>
<dbReference type="Pfam" id="PF12874">
    <property type="entry name" value="zf-met"/>
    <property type="match status" value="1"/>
</dbReference>
<organism evidence="10 11">
    <name type="scientific">Tenebrio molitor</name>
    <name type="common">Yellow mealworm beetle</name>
    <dbReference type="NCBI Taxonomy" id="7067"/>
    <lineage>
        <taxon>Eukaryota</taxon>
        <taxon>Metazoa</taxon>
        <taxon>Ecdysozoa</taxon>
        <taxon>Arthropoda</taxon>
        <taxon>Hexapoda</taxon>
        <taxon>Insecta</taxon>
        <taxon>Pterygota</taxon>
        <taxon>Neoptera</taxon>
        <taxon>Endopterygota</taxon>
        <taxon>Coleoptera</taxon>
        <taxon>Polyphaga</taxon>
        <taxon>Cucujiformia</taxon>
        <taxon>Tenebrionidae</taxon>
        <taxon>Tenebrio</taxon>
    </lineage>
</organism>
<dbReference type="Gene3D" id="1.10.1410.40">
    <property type="match status" value="1"/>
</dbReference>
<dbReference type="SMART" id="SM00572">
    <property type="entry name" value="DZF"/>
    <property type="match status" value="1"/>
</dbReference>
<comment type="subcellular location">
    <subcellularLocation>
        <location evidence="1">Nucleus</location>
    </subcellularLocation>
</comment>
<keyword evidence="2" id="KW-0217">Developmental protein</keyword>
<dbReference type="SMART" id="SM00355">
    <property type="entry name" value="ZnF_C2H2"/>
    <property type="match status" value="2"/>
</dbReference>
<dbReference type="InterPro" id="IPR003604">
    <property type="entry name" value="Matrin/U1-like-C_Znf_C2H2"/>
</dbReference>
<feature type="region of interest" description="Disordered" evidence="8">
    <location>
        <begin position="676"/>
        <end position="721"/>
    </location>
</feature>
<evidence type="ECO:0000256" key="6">
    <source>
        <dbReference type="ARBA" id="ARBA00023242"/>
    </source>
</evidence>
<dbReference type="Pfam" id="PF07528">
    <property type="entry name" value="DZF_N"/>
    <property type="match status" value="1"/>
</dbReference>
<dbReference type="Gene3D" id="3.30.160.60">
    <property type="entry name" value="Classic Zinc Finger"/>
    <property type="match status" value="2"/>
</dbReference>
<dbReference type="SMART" id="SM00451">
    <property type="entry name" value="ZnF_U1"/>
    <property type="match status" value="2"/>
</dbReference>
<evidence type="ECO:0000256" key="2">
    <source>
        <dbReference type="ARBA" id="ARBA00022473"/>
    </source>
</evidence>
<evidence type="ECO:0000313" key="10">
    <source>
        <dbReference type="EMBL" id="KAH0810895.1"/>
    </source>
</evidence>
<dbReference type="FunFam" id="3.30.160.60:FF:000210">
    <property type="entry name" value="Zinc finger RNA-binding protein 2"/>
    <property type="match status" value="1"/>
</dbReference>
<keyword evidence="4" id="KW-0863">Zinc-finger</keyword>
<feature type="region of interest" description="Disordered" evidence="8">
    <location>
        <begin position="282"/>
        <end position="342"/>
    </location>
</feature>
<dbReference type="GO" id="GO:0003727">
    <property type="term" value="F:single-stranded RNA binding"/>
    <property type="evidence" value="ECO:0007669"/>
    <property type="project" value="TreeGrafter"/>
</dbReference>
<feature type="region of interest" description="Disordered" evidence="8">
    <location>
        <begin position="55"/>
        <end position="92"/>
    </location>
</feature>
<name>A0A8J6H335_TENMO</name>
<dbReference type="InterPro" id="IPR006561">
    <property type="entry name" value="DZF_dom"/>
</dbReference>
<dbReference type="PROSITE" id="PS00028">
    <property type="entry name" value="ZINC_FINGER_C2H2_1"/>
    <property type="match status" value="1"/>
</dbReference>
<evidence type="ECO:0000259" key="9">
    <source>
        <dbReference type="PROSITE" id="PS51703"/>
    </source>
</evidence>
<dbReference type="InterPro" id="IPR022755">
    <property type="entry name" value="Znf_C2H2_jaz"/>
</dbReference>
<evidence type="ECO:0000256" key="5">
    <source>
        <dbReference type="ARBA" id="ARBA00022833"/>
    </source>
</evidence>
<dbReference type="GO" id="GO:0003725">
    <property type="term" value="F:double-stranded RNA binding"/>
    <property type="evidence" value="ECO:0007669"/>
    <property type="project" value="TreeGrafter"/>
</dbReference>
<dbReference type="FunFam" id="1.10.1410.40:FF:000001">
    <property type="entry name" value="interleukin enhancer-binding factor 3 isoform X1"/>
    <property type="match status" value="1"/>
</dbReference>
<dbReference type="Pfam" id="PF12171">
    <property type="entry name" value="zf-C2H2_jaz"/>
    <property type="match status" value="1"/>
</dbReference>
<feature type="compositionally biased region" description="Low complexity" evidence="8">
    <location>
        <begin position="296"/>
        <end position="313"/>
    </location>
</feature>
<gene>
    <name evidence="10" type="ORF">GEV33_011896</name>
</gene>
<dbReference type="PANTHER" id="PTHR45762:SF3">
    <property type="entry name" value="ZINC-FINGER PROTEIN AT 72D, ISOFORM B"/>
    <property type="match status" value="1"/>
</dbReference>
<dbReference type="InterPro" id="IPR036236">
    <property type="entry name" value="Znf_C2H2_sf"/>
</dbReference>
<dbReference type="GO" id="GO:0071011">
    <property type="term" value="C:precatalytic spliceosome"/>
    <property type="evidence" value="ECO:0007669"/>
    <property type="project" value="TreeGrafter"/>
</dbReference>
<feature type="domain" description="DZF" evidence="9">
    <location>
        <begin position="234"/>
        <end position="694"/>
    </location>
</feature>
<keyword evidence="6" id="KW-0539">Nucleus</keyword>
<comment type="caution">
    <text evidence="10">The sequence shown here is derived from an EMBL/GenBank/DDBJ whole genome shotgun (WGS) entry which is preliminary data.</text>
</comment>
<accession>A0A8J6H335</accession>
<dbReference type="PANTHER" id="PTHR45762">
    <property type="entry name" value="ZINC FINGER RNA-BINDING PROTEIN"/>
    <property type="match status" value="1"/>
</dbReference>
<dbReference type="Proteomes" id="UP000719412">
    <property type="component" value="Unassembled WGS sequence"/>
</dbReference>
<evidence type="ECO:0000256" key="7">
    <source>
        <dbReference type="ARBA" id="ARBA00041195"/>
    </source>
</evidence>
<dbReference type="Pfam" id="PF20965">
    <property type="entry name" value="DZF_C"/>
    <property type="match status" value="2"/>
</dbReference>
<keyword evidence="11" id="KW-1185">Reference proteome</keyword>
<dbReference type="Gene3D" id="3.30.460.10">
    <property type="entry name" value="Beta Polymerase, domain 2"/>
    <property type="match status" value="1"/>
</dbReference>